<comment type="caution">
    <text evidence="1">The sequence shown here is derived from an EMBL/GenBank/DDBJ whole genome shotgun (WGS) entry which is preliminary data.</text>
</comment>
<gene>
    <name evidence="1" type="ORF">C8A05DRAFT_14853</name>
</gene>
<protein>
    <submittedName>
        <fullName evidence="1">Uncharacterized protein</fullName>
    </submittedName>
</protein>
<keyword evidence="2" id="KW-1185">Reference proteome</keyword>
<accession>A0AAN6MNG5</accession>
<name>A0AAN6MNG5_9PEZI</name>
<reference evidence="1" key="2">
    <citation type="submission" date="2023-05" db="EMBL/GenBank/DDBJ databases">
        <authorList>
            <consortium name="Lawrence Berkeley National Laboratory"/>
            <person name="Steindorff A."/>
            <person name="Hensen N."/>
            <person name="Bonometti L."/>
            <person name="Westerberg I."/>
            <person name="Brannstrom I.O."/>
            <person name="Guillou S."/>
            <person name="Cros-Aarteil S."/>
            <person name="Calhoun S."/>
            <person name="Haridas S."/>
            <person name="Kuo A."/>
            <person name="Mondo S."/>
            <person name="Pangilinan J."/>
            <person name="Riley R."/>
            <person name="Labutti K."/>
            <person name="Andreopoulos B."/>
            <person name="Lipzen A."/>
            <person name="Chen C."/>
            <person name="Yanf M."/>
            <person name="Daum C."/>
            <person name="Ng V."/>
            <person name="Clum A."/>
            <person name="Ohm R."/>
            <person name="Martin F."/>
            <person name="Silar P."/>
            <person name="Natvig D."/>
            <person name="Lalanne C."/>
            <person name="Gautier V."/>
            <person name="Ament-Velasquez S.L."/>
            <person name="Kruys A."/>
            <person name="Hutchinson M.I."/>
            <person name="Powell A.J."/>
            <person name="Barry K."/>
            <person name="Miller A.N."/>
            <person name="Grigoriev I.V."/>
            <person name="Debuchy R."/>
            <person name="Gladieux P."/>
            <person name="Thoren M.H."/>
            <person name="Johannesson H."/>
        </authorList>
    </citation>
    <scope>NUCLEOTIDE SEQUENCE</scope>
    <source>
        <strain evidence="1">CBS 103.79</strain>
    </source>
</reference>
<evidence type="ECO:0000313" key="1">
    <source>
        <dbReference type="EMBL" id="KAK3903177.1"/>
    </source>
</evidence>
<proteinExistence type="predicted"/>
<feature type="non-terminal residue" evidence="1">
    <location>
        <position position="1"/>
    </location>
</feature>
<organism evidence="1 2">
    <name type="scientific">Staphylotrichum tortipilum</name>
    <dbReference type="NCBI Taxonomy" id="2831512"/>
    <lineage>
        <taxon>Eukaryota</taxon>
        <taxon>Fungi</taxon>
        <taxon>Dikarya</taxon>
        <taxon>Ascomycota</taxon>
        <taxon>Pezizomycotina</taxon>
        <taxon>Sordariomycetes</taxon>
        <taxon>Sordariomycetidae</taxon>
        <taxon>Sordariales</taxon>
        <taxon>Chaetomiaceae</taxon>
        <taxon>Staphylotrichum</taxon>
    </lineage>
</organism>
<reference evidence="1" key="1">
    <citation type="journal article" date="2023" name="Mol. Phylogenet. Evol.">
        <title>Genome-scale phylogeny and comparative genomics of the fungal order Sordariales.</title>
        <authorList>
            <person name="Hensen N."/>
            <person name="Bonometti L."/>
            <person name="Westerberg I."/>
            <person name="Brannstrom I.O."/>
            <person name="Guillou S."/>
            <person name="Cros-Aarteil S."/>
            <person name="Calhoun S."/>
            <person name="Haridas S."/>
            <person name="Kuo A."/>
            <person name="Mondo S."/>
            <person name="Pangilinan J."/>
            <person name="Riley R."/>
            <person name="LaButti K."/>
            <person name="Andreopoulos B."/>
            <person name="Lipzen A."/>
            <person name="Chen C."/>
            <person name="Yan M."/>
            <person name="Daum C."/>
            <person name="Ng V."/>
            <person name="Clum A."/>
            <person name="Steindorff A."/>
            <person name="Ohm R.A."/>
            <person name="Martin F."/>
            <person name="Silar P."/>
            <person name="Natvig D.O."/>
            <person name="Lalanne C."/>
            <person name="Gautier V."/>
            <person name="Ament-Velasquez S.L."/>
            <person name="Kruys A."/>
            <person name="Hutchinson M.I."/>
            <person name="Powell A.J."/>
            <person name="Barry K."/>
            <person name="Miller A.N."/>
            <person name="Grigoriev I.V."/>
            <person name="Debuchy R."/>
            <person name="Gladieux P."/>
            <person name="Hiltunen Thoren M."/>
            <person name="Johannesson H."/>
        </authorList>
    </citation>
    <scope>NUCLEOTIDE SEQUENCE</scope>
    <source>
        <strain evidence="1">CBS 103.79</strain>
    </source>
</reference>
<dbReference type="AlphaFoldDB" id="A0AAN6MNG5"/>
<sequence length="127" mass="14211">SDEYLPVVEVQHLTWLGRCRDNAPSFRIEVFYGGHVGAVGSNCKPKGHTSRGSNVDLGMNIAGCDGGYTDGWGVCLTEGGARVYEPPRWYQLCEWDDTLLANCPSGLWCWLEVTRKLKCDAIWQKDR</sequence>
<evidence type="ECO:0000313" key="2">
    <source>
        <dbReference type="Proteomes" id="UP001303889"/>
    </source>
</evidence>
<dbReference type="Proteomes" id="UP001303889">
    <property type="component" value="Unassembled WGS sequence"/>
</dbReference>
<dbReference type="EMBL" id="MU855465">
    <property type="protein sequence ID" value="KAK3903177.1"/>
    <property type="molecule type" value="Genomic_DNA"/>
</dbReference>